<protein>
    <recommendedName>
        <fullName evidence="3">HTH CENPB-type domain-containing protein</fullName>
    </recommendedName>
</protein>
<dbReference type="HOGENOM" id="CLU_013929_8_3_1"/>
<gene>
    <name evidence="4" type="ORF">SETTUDRAFT_21760</name>
</gene>
<evidence type="ECO:0000313" key="4">
    <source>
        <dbReference type="EMBL" id="EOA83059.1"/>
    </source>
</evidence>
<dbReference type="GO" id="GO:0003677">
    <property type="term" value="F:DNA binding"/>
    <property type="evidence" value="ECO:0007669"/>
    <property type="project" value="UniProtKB-KW"/>
</dbReference>
<dbReference type="AlphaFoldDB" id="R0K045"/>
<dbReference type="RefSeq" id="XP_008028709.1">
    <property type="nucleotide sequence ID" value="XM_008030518.1"/>
</dbReference>
<dbReference type="InterPro" id="IPR006600">
    <property type="entry name" value="HTH_CenpB_DNA-bd_dom"/>
</dbReference>
<sequence>MQDKAQSQQYLTPWEQSALVKFILHMSDLGRPVRIKYIPSLAFVATRSRPVTDRPSKPPGKNWAKAFEKRHPETAARRNNIADKMTHWFEVIGEVLRDPAIVAGNVYNMDETGVILSMLGSVKVLVGKDDKRRYRGARVKRTMVAAIECISADGRCLNPMIIWPATTHRSNWTTFPTPGWHYAYNESGYTDSNISLQWLKRVFDPETKERANGRPRVLIFDGFGTH</sequence>
<keyword evidence="1" id="KW-0238">DNA-binding</keyword>
<proteinExistence type="predicted"/>
<dbReference type="OrthoDB" id="4357141at2759"/>
<accession>R0K045</accession>
<dbReference type="GeneID" id="19402479"/>
<dbReference type="PROSITE" id="PS51253">
    <property type="entry name" value="HTH_CENPB"/>
    <property type="match status" value="1"/>
</dbReference>
<reference evidence="4 5" key="1">
    <citation type="journal article" date="2012" name="PLoS Pathog.">
        <title>Diverse lifestyles and strategies of plant pathogenesis encoded in the genomes of eighteen Dothideomycetes fungi.</title>
        <authorList>
            <person name="Ohm R.A."/>
            <person name="Feau N."/>
            <person name="Henrissat B."/>
            <person name="Schoch C.L."/>
            <person name="Horwitz B.A."/>
            <person name="Barry K.W."/>
            <person name="Condon B.J."/>
            <person name="Copeland A.C."/>
            <person name="Dhillon B."/>
            <person name="Glaser F."/>
            <person name="Hesse C.N."/>
            <person name="Kosti I."/>
            <person name="LaButti K."/>
            <person name="Lindquist E.A."/>
            <person name="Lucas S."/>
            <person name="Salamov A.A."/>
            <person name="Bradshaw R.E."/>
            <person name="Ciuffetti L."/>
            <person name="Hamelin R.C."/>
            <person name="Kema G.H.J."/>
            <person name="Lawrence C."/>
            <person name="Scott J.A."/>
            <person name="Spatafora J.W."/>
            <person name="Turgeon B.G."/>
            <person name="de Wit P.J.G.M."/>
            <person name="Zhong S."/>
            <person name="Goodwin S.B."/>
            <person name="Grigoriev I.V."/>
        </authorList>
    </citation>
    <scope>NUCLEOTIDE SEQUENCE [LARGE SCALE GENOMIC DNA]</scope>
    <source>
        <strain evidence="5">28A</strain>
    </source>
</reference>
<name>R0K045_EXST2</name>
<feature type="region of interest" description="Disordered" evidence="2">
    <location>
        <begin position="49"/>
        <end position="70"/>
    </location>
</feature>
<dbReference type="STRING" id="671987.R0K045"/>
<dbReference type="Proteomes" id="UP000016935">
    <property type="component" value="Unassembled WGS sequence"/>
</dbReference>
<evidence type="ECO:0000259" key="3">
    <source>
        <dbReference type="PROSITE" id="PS51253"/>
    </source>
</evidence>
<dbReference type="EMBL" id="KB908833">
    <property type="protein sequence ID" value="EOA83059.1"/>
    <property type="molecule type" value="Genomic_DNA"/>
</dbReference>
<evidence type="ECO:0000256" key="2">
    <source>
        <dbReference type="SAM" id="MobiDB-lite"/>
    </source>
</evidence>
<dbReference type="InterPro" id="IPR004875">
    <property type="entry name" value="DDE_SF_endonuclease_dom"/>
</dbReference>
<evidence type="ECO:0000256" key="1">
    <source>
        <dbReference type="ARBA" id="ARBA00023125"/>
    </source>
</evidence>
<feature type="domain" description="HTH CENPB-type" evidence="3">
    <location>
        <begin position="3"/>
        <end position="77"/>
    </location>
</feature>
<organism evidence="4 5">
    <name type="scientific">Exserohilum turcicum (strain 28A)</name>
    <name type="common">Northern leaf blight fungus</name>
    <name type="synonym">Setosphaeria turcica</name>
    <dbReference type="NCBI Taxonomy" id="671987"/>
    <lineage>
        <taxon>Eukaryota</taxon>
        <taxon>Fungi</taxon>
        <taxon>Dikarya</taxon>
        <taxon>Ascomycota</taxon>
        <taxon>Pezizomycotina</taxon>
        <taxon>Dothideomycetes</taxon>
        <taxon>Pleosporomycetidae</taxon>
        <taxon>Pleosporales</taxon>
        <taxon>Pleosporineae</taxon>
        <taxon>Pleosporaceae</taxon>
        <taxon>Exserohilum</taxon>
    </lineage>
</organism>
<evidence type="ECO:0000313" key="5">
    <source>
        <dbReference type="Proteomes" id="UP000016935"/>
    </source>
</evidence>
<reference evidence="4 5" key="2">
    <citation type="journal article" date="2013" name="PLoS Genet.">
        <title>Comparative genome structure, secondary metabolite, and effector coding capacity across Cochliobolus pathogens.</title>
        <authorList>
            <person name="Condon B.J."/>
            <person name="Leng Y."/>
            <person name="Wu D."/>
            <person name="Bushley K.E."/>
            <person name="Ohm R.A."/>
            <person name="Otillar R."/>
            <person name="Martin J."/>
            <person name="Schackwitz W."/>
            <person name="Grimwood J."/>
            <person name="MohdZainudin N."/>
            <person name="Xue C."/>
            <person name="Wang R."/>
            <person name="Manning V.A."/>
            <person name="Dhillon B."/>
            <person name="Tu Z.J."/>
            <person name="Steffenson B.J."/>
            <person name="Salamov A."/>
            <person name="Sun H."/>
            <person name="Lowry S."/>
            <person name="LaButti K."/>
            <person name="Han J."/>
            <person name="Copeland A."/>
            <person name="Lindquist E."/>
            <person name="Barry K."/>
            <person name="Schmutz J."/>
            <person name="Baker S.E."/>
            <person name="Ciuffetti L.M."/>
            <person name="Grigoriev I.V."/>
            <person name="Zhong S."/>
            <person name="Turgeon B.G."/>
        </authorList>
    </citation>
    <scope>NUCLEOTIDE SEQUENCE [LARGE SCALE GENOMIC DNA]</scope>
    <source>
        <strain evidence="5">28A</strain>
    </source>
</reference>
<keyword evidence="5" id="KW-1185">Reference proteome</keyword>
<dbReference type="Pfam" id="PF03184">
    <property type="entry name" value="DDE_1"/>
    <property type="match status" value="1"/>
</dbReference>